<dbReference type="Proteomes" id="UP001482620">
    <property type="component" value="Unassembled WGS sequence"/>
</dbReference>
<proteinExistence type="predicted"/>
<sequence>MCSDVLCFLFLERVQVLDPVSGSDSCVPNNPLSYKRSLDFKYKLAAIWEIPHPTCNRNLLTPTMRPPSGFTVLLAICTQSTSLPLENSSPPSLPSYSQTQLIYPLAVLFPDPSKPSVFIISQQYYSSHHEPNSFQYSFQ</sequence>
<comment type="caution">
    <text evidence="1">The sequence shown here is derived from an EMBL/GenBank/DDBJ whole genome shotgun (WGS) entry which is preliminary data.</text>
</comment>
<protein>
    <submittedName>
        <fullName evidence="1">Uncharacterized protein</fullName>
    </submittedName>
</protein>
<organism evidence="1 2">
    <name type="scientific">Ilyodon furcidens</name>
    <name type="common">goldbreast splitfin</name>
    <dbReference type="NCBI Taxonomy" id="33524"/>
    <lineage>
        <taxon>Eukaryota</taxon>
        <taxon>Metazoa</taxon>
        <taxon>Chordata</taxon>
        <taxon>Craniata</taxon>
        <taxon>Vertebrata</taxon>
        <taxon>Euteleostomi</taxon>
        <taxon>Actinopterygii</taxon>
        <taxon>Neopterygii</taxon>
        <taxon>Teleostei</taxon>
        <taxon>Neoteleostei</taxon>
        <taxon>Acanthomorphata</taxon>
        <taxon>Ovalentaria</taxon>
        <taxon>Atherinomorphae</taxon>
        <taxon>Cyprinodontiformes</taxon>
        <taxon>Goodeidae</taxon>
        <taxon>Ilyodon</taxon>
    </lineage>
</organism>
<name>A0ABV0UGR8_9TELE</name>
<keyword evidence="2" id="KW-1185">Reference proteome</keyword>
<dbReference type="EMBL" id="JAHRIQ010071112">
    <property type="protein sequence ID" value="MEQ2244443.1"/>
    <property type="molecule type" value="Genomic_DNA"/>
</dbReference>
<gene>
    <name evidence="1" type="ORF">ILYODFUR_017167</name>
</gene>
<reference evidence="1 2" key="1">
    <citation type="submission" date="2021-06" db="EMBL/GenBank/DDBJ databases">
        <authorList>
            <person name="Palmer J.M."/>
        </authorList>
    </citation>
    <scope>NUCLEOTIDE SEQUENCE [LARGE SCALE GENOMIC DNA]</scope>
    <source>
        <strain evidence="2">if_2019</strain>
        <tissue evidence="1">Muscle</tissue>
    </source>
</reference>
<evidence type="ECO:0000313" key="2">
    <source>
        <dbReference type="Proteomes" id="UP001482620"/>
    </source>
</evidence>
<evidence type="ECO:0000313" key="1">
    <source>
        <dbReference type="EMBL" id="MEQ2244443.1"/>
    </source>
</evidence>
<accession>A0ABV0UGR8</accession>